<keyword evidence="5 8" id="KW-0378">Hydrolase</keyword>
<proteinExistence type="inferred from homology"/>
<dbReference type="EMBL" id="MU854380">
    <property type="protein sequence ID" value="KAK4040269.1"/>
    <property type="molecule type" value="Genomic_DNA"/>
</dbReference>
<dbReference type="AlphaFoldDB" id="A0AAN6PFW9"/>
<keyword evidence="4" id="KW-0732">Signal</keyword>
<keyword evidence="7" id="KW-1015">Disulfide bond</keyword>
<reference evidence="10" key="1">
    <citation type="journal article" date="2023" name="Mol. Phylogenet. Evol.">
        <title>Genome-scale phylogeny and comparative genomics of the fungal order Sordariales.</title>
        <authorList>
            <person name="Hensen N."/>
            <person name="Bonometti L."/>
            <person name="Westerberg I."/>
            <person name="Brannstrom I.O."/>
            <person name="Guillou S."/>
            <person name="Cros-Aarteil S."/>
            <person name="Calhoun S."/>
            <person name="Haridas S."/>
            <person name="Kuo A."/>
            <person name="Mondo S."/>
            <person name="Pangilinan J."/>
            <person name="Riley R."/>
            <person name="LaButti K."/>
            <person name="Andreopoulos B."/>
            <person name="Lipzen A."/>
            <person name="Chen C."/>
            <person name="Yan M."/>
            <person name="Daum C."/>
            <person name="Ng V."/>
            <person name="Clum A."/>
            <person name="Steindorff A."/>
            <person name="Ohm R.A."/>
            <person name="Martin F."/>
            <person name="Silar P."/>
            <person name="Natvig D.O."/>
            <person name="Lalanne C."/>
            <person name="Gautier V."/>
            <person name="Ament-Velasquez S.L."/>
            <person name="Kruys A."/>
            <person name="Hutchinson M.I."/>
            <person name="Powell A.J."/>
            <person name="Barry K."/>
            <person name="Miller A.N."/>
            <person name="Grigoriev I.V."/>
            <person name="Debuchy R."/>
            <person name="Gladieux P."/>
            <person name="Hiltunen Thoren M."/>
            <person name="Johannesson H."/>
        </authorList>
    </citation>
    <scope>NUCLEOTIDE SEQUENCE [LARGE SCALE GENOMIC DNA]</scope>
    <source>
        <strain evidence="10">CBS 284.82</strain>
    </source>
</reference>
<evidence type="ECO:0000256" key="4">
    <source>
        <dbReference type="ARBA" id="ARBA00022729"/>
    </source>
</evidence>
<comment type="similarity">
    <text evidence="1 8">Belongs to the tannase family.</text>
</comment>
<dbReference type="PANTHER" id="PTHR33938:SF16">
    <property type="entry name" value="CARBOXYLIC ESTER HYDROLASE"/>
    <property type="match status" value="1"/>
</dbReference>
<evidence type="ECO:0000256" key="6">
    <source>
        <dbReference type="ARBA" id="ARBA00022837"/>
    </source>
</evidence>
<dbReference type="GO" id="GO:0046872">
    <property type="term" value="F:metal ion binding"/>
    <property type="evidence" value="ECO:0007669"/>
    <property type="project" value="UniProtKB-KW"/>
</dbReference>
<protein>
    <recommendedName>
        <fullName evidence="8">Carboxylic ester hydrolase</fullName>
        <ecNumber evidence="8">3.1.1.-</ecNumber>
    </recommendedName>
</protein>
<sequence>MAPTAGASASSSLTLSDICSTDYARGVLPDNNILPGITIDSSSVETTLVANASVSNEWYPSATIDYCNVTFAYSHNDIANNKVHVTYWLPSPSAFKNRYVSTGGGGLAINSGAGYIPSGVIVGAVSGITDGGFGNFGTNWDAVFLESEGVVNWQSTKMFGYQAHHELAVLGKQLARNAYKMASKQKVQRYPDQFDGAAIGAPAIHYAQQQVNHLTGNVIEQTMGYYPPSCELDKIADLMITACDGLDGRTDGIVSRSDLCKLHFDINSTIGASYSCDASSGGGGGPPARRFRSRHMQSASHVRRQFAQNPTPAQNGTITAEGVAVVDAFLNGLFDTQGRRVYLPWQPGTTFADAATAYDESTGTWGMSISSLGGEWVARFLELTDSDTLTSLDGATYDTLKEWMQLGMDQYYDILQTTNLEPAAFRNKKSGTKVIHMHGEQDNSIPTASSVRYYESVRTALYPGMAYNQSVAQLDAFYRMYLVPGAGHCGANSAQPGSPWPQTSLQTVIEWVEGGKAPDTLAATGDSGIDTLCRWPLRPMWNGEGVLECEYDQASLDSWMYDLNSWDVPIY</sequence>
<keyword evidence="6" id="KW-0106">Calcium</keyword>
<evidence type="ECO:0000313" key="9">
    <source>
        <dbReference type="EMBL" id="KAK4040269.1"/>
    </source>
</evidence>
<accession>A0AAN6PFW9</accession>
<organism evidence="9 10">
    <name type="scientific">Parachaetomium inaequale</name>
    <dbReference type="NCBI Taxonomy" id="2588326"/>
    <lineage>
        <taxon>Eukaryota</taxon>
        <taxon>Fungi</taxon>
        <taxon>Dikarya</taxon>
        <taxon>Ascomycota</taxon>
        <taxon>Pezizomycotina</taxon>
        <taxon>Sordariomycetes</taxon>
        <taxon>Sordariomycetidae</taxon>
        <taxon>Sordariales</taxon>
        <taxon>Chaetomiaceae</taxon>
        <taxon>Parachaetomium</taxon>
    </lineage>
</organism>
<dbReference type="GO" id="GO:0030600">
    <property type="term" value="F:feruloyl esterase activity"/>
    <property type="evidence" value="ECO:0007669"/>
    <property type="project" value="UniProtKB-ARBA"/>
</dbReference>
<evidence type="ECO:0000256" key="7">
    <source>
        <dbReference type="ARBA" id="ARBA00023157"/>
    </source>
</evidence>
<keyword evidence="2" id="KW-0719">Serine esterase</keyword>
<name>A0AAN6PFW9_9PEZI</name>
<keyword evidence="3" id="KW-0479">Metal-binding</keyword>
<dbReference type="SUPFAM" id="SSF53474">
    <property type="entry name" value="alpha/beta-Hydrolases"/>
    <property type="match status" value="1"/>
</dbReference>
<evidence type="ECO:0000256" key="8">
    <source>
        <dbReference type="RuleBase" id="RU361238"/>
    </source>
</evidence>
<comment type="caution">
    <text evidence="9">The sequence shown here is derived from an EMBL/GenBank/DDBJ whole genome shotgun (WGS) entry which is preliminary data.</text>
</comment>
<dbReference type="EC" id="3.1.1.-" evidence="8"/>
<keyword evidence="10" id="KW-1185">Reference proteome</keyword>
<gene>
    <name evidence="9" type="ORF">C8A01DRAFT_46338</name>
</gene>
<dbReference type="PANTHER" id="PTHR33938">
    <property type="entry name" value="FERULOYL ESTERASE B-RELATED"/>
    <property type="match status" value="1"/>
</dbReference>
<evidence type="ECO:0000256" key="3">
    <source>
        <dbReference type="ARBA" id="ARBA00022723"/>
    </source>
</evidence>
<evidence type="ECO:0000256" key="1">
    <source>
        <dbReference type="ARBA" id="ARBA00006249"/>
    </source>
</evidence>
<dbReference type="Proteomes" id="UP001303115">
    <property type="component" value="Unassembled WGS sequence"/>
</dbReference>
<evidence type="ECO:0000256" key="2">
    <source>
        <dbReference type="ARBA" id="ARBA00022487"/>
    </source>
</evidence>
<evidence type="ECO:0000313" key="10">
    <source>
        <dbReference type="Proteomes" id="UP001303115"/>
    </source>
</evidence>
<dbReference type="Pfam" id="PF07519">
    <property type="entry name" value="Tannase"/>
    <property type="match status" value="1"/>
</dbReference>
<evidence type="ECO:0000256" key="5">
    <source>
        <dbReference type="ARBA" id="ARBA00022801"/>
    </source>
</evidence>
<dbReference type="InterPro" id="IPR029058">
    <property type="entry name" value="AB_hydrolase_fold"/>
</dbReference>
<dbReference type="InterPro" id="IPR011118">
    <property type="entry name" value="Tannase/feruloyl_esterase"/>
</dbReference>